<dbReference type="EMBL" id="CP020477">
    <property type="protein sequence ID" value="ARM76257.1"/>
    <property type="molecule type" value="Genomic_DNA"/>
</dbReference>
<feature type="domain" description="Arginosuccinate synthase C-terminal" evidence="11">
    <location>
        <begin position="170"/>
        <end position="382"/>
    </location>
</feature>
<comment type="similarity">
    <text evidence="9">Belongs to the argininosuccinate synthase family. Type 1 subfamily.</text>
</comment>
<evidence type="ECO:0000256" key="6">
    <source>
        <dbReference type="ARBA" id="ARBA00022605"/>
    </source>
</evidence>
<dbReference type="GO" id="GO:0004055">
    <property type="term" value="F:argininosuccinate synthase activity"/>
    <property type="evidence" value="ECO:0007669"/>
    <property type="project" value="UniProtKB-UniRule"/>
</dbReference>
<evidence type="ECO:0000256" key="9">
    <source>
        <dbReference type="HAMAP-Rule" id="MF_00005"/>
    </source>
</evidence>
<comment type="subcellular location">
    <subcellularLocation>
        <location evidence="9">Cytoplasm</location>
    </subcellularLocation>
</comment>
<dbReference type="PANTHER" id="PTHR11587:SF2">
    <property type="entry name" value="ARGININOSUCCINATE SYNTHASE"/>
    <property type="match status" value="1"/>
</dbReference>
<dbReference type="Gene3D" id="3.40.50.620">
    <property type="entry name" value="HUPs"/>
    <property type="match status" value="1"/>
</dbReference>
<dbReference type="NCBIfam" id="NF001770">
    <property type="entry name" value="PRK00509.1"/>
    <property type="match status" value="1"/>
</dbReference>
<dbReference type="Gene3D" id="3.90.1260.10">
    <property type="entry name" value="Argininosuccinate synthetase, chain A, domain 2"/>
    <property type="match status" value="1"/>
</dbReference>
<gene>
    <name evidence="9" type="primary">argG</name>
    <name evidence="12" type="ORF">B6F84_09615</name>
</gene>
<dbReference type="SUPFAM" id="SSF69864">
    <property type="entry name" value="Argininosuccinate synthetase, C-terminal domain"/>
    <property type="match status" value="1"/>
</dbReference>
<feature type="binding site" evidence="9">
    <location>
        <position position="120"/>
    </location>
    <ligand>
        <name>L-citrulline</name>
        <dbReference type="ChEBI" id="CHEBI:57743"/>
    </ligand>
</feature>
<name>A0A1W6K191_9CREN</name>
<dbReference type="PROSITE" id="PS00564">
    <property type="entry name" value="ARGININOSUCCIN_SYN_1"/>
    <property type="match status" value="1"/>
</dbReference>
<keyword evidence="13" id="KW-1185">Reference proteome</keyword>
<dbReference type="STRING" id="282676.B6F84_09615"/>
<feature type="binding site" evidence="9">
    <location>
        <position position="116"/>
    </location>
    <ligand>
        <name>L-aspartate</name>
        <dbReference type="ChEBI" id="CHEBI:29991"/>
    </ligand>
</feature>
<accession>A0A1W6K191</accession>
<dbReference type="GO" id="GO:0005524">
    <property type="term" value="F:ATP binding"/>
    <property type="evidence" value="ECO:0007669"/>
    <property type="project" value="UniProtKB-UniRule"/>
</dbReference>
<dbReference type="InterPro" id="IPR048267">
    <property type="entry name" value="Arginosuc_syn_N"/>
</dbReference>
<keyword evidence="4 9" id="KW-0055">Arginine biosynthesis</keyword>
<feature type="binding site" evidence="9">
    <location>
        <position position="120"/>
    </location>
    <ligand>
        <name>L-aspartate</name>
        <dbReference type="ChEBI" id="CHEBI:29991"/>
    </ligand>
</feature>
<dbReference type="Pfam" id="PF00764">
    <property type="entry name" value="Arginosuc_synth"/>
    <property type="match status" value="1"/>
</dbReference>
<comment type="pathway">
    <text evidence="1 9">Amino-acid biosynthesis; L-arginine biosynthesis; L-arginine from L-ornithine and carbamoyl phosphate: step 2/3.</text>
</comment>
<keyword evidence="5 9" id="KW-0436">Ligase</keyword>
<dbReference type="InterPro" id="IPR014729">
    <property type="entry name" value="Rossmann-like_a/b/a_fold"/>
</dbReference>
<evidence type="ECO:0000256" key="3">
    <source>
        <dbReference type="ARBA" id="ARBA00012286"/>
    </source>
</evidence>
<dbReference type="InterPro" id="IPR023434">
    <property type="entry name" value="Arginosuc_synth_type_1_subfam"/>
</dbReference>
<feature type="binding site" evidence="9">
    <location>
        <begin position="6"/>
        <end position="14"/>
    </location>
    <ligand>
        <name>ATP</name>
        <dbReference type="ChEBI" id="CHEBI:30616"/>
    </ligand>
</feature>
<evidence type="ECO:0000256" key="7">
    <source>
        <dbReference type="ARBA" id="ARBA00022741"/>
    </source>
</evidence>
<keyword evidence="7 9" id="KW-0547">Nucleotide-binding</keyword>
<dbReference type="GO" id="GO:0005737">
    <property type="term" value="C:cytoplasm"/>
    <property type="evidence" value="ECO:0007669"/>
    <property type="project" value="UniProtKB-SubCell"/>
</dbReference>
<feature type="binding site" evidence="9">
    <location>
        <position position="114"/>
    </location>
    <ligand>
        <name>ATP</name>
        <dbReference type="ChEBI" id="CHEBI:30616"/>
    </ligand>
</feature>
<dbReference type="CDD" id="cd01999">
    <property type="entry name" value="ASS"/>
    <property type="match status" value="1"/>
</dbReference>
<dbReference type="Proteomes" id="UP000193404">
    <property type="component" value="Chromosome"/>
</dbReference>
<proteinExistence type="inferred from homology"/>
<dbReference type="GO" id="GO:0000053">
    <property type="term" value="P:argininosuccinate metabolic process"/>
    <property type="evidence" value="ECO:0007669"/>
    <property type="project" value="TreeGrafter"/>
</dbReference>
<dbReference type="NCBIfam" id="TIGR00032">
    <property type="entry name" value="argG"/>
    <property type="match status" value="1"/>
</dbReference>
<evidence type="ECO:0000256" key="1">
    <source>
        <dbReference type="ARBA" id="ARBA00004967"/>
    </source>
</evidence>
<dbReference type="KEGG" id="aman:B6F84_09615"/>
<dbReference type="InterPro" id="IPR048268">
    <property type="entry name" value="Arginosuc_syn_C"/>
</dbReference>
<dbReference type="SUPFAM" id="SSF52402">
    <property type="entry name" value="Adenine nucleotide alpha hydrolases-like"/>
    <property type="match status" value="1"/>
</dbReference>
<dbReference type="HAMAP" id="MF_00005">
    <property type="entry name" value="Arg_succ_synth_type1"/>
    <property type="match status" value="1"/>
</dbReference>
<comment type="caution">
    <text evidence="9">Lacks conserved residue(s) required for the propagation of feature annotation.</text>
</comment>
<dbReference type="InterPro" id="IPR018223">
    <property type="entry name" value="Arginosuc_synth_CS"/>
</dbReference>
<comment type="subunit">
    <text evidence="2 9">Homotetramer.</text>
</comment>
<dbReference type="PROSITE" id="PS00565">
    <property type="entry name" value="ARGININOSUCCIN_SYN_2"/>
    <property type="match status" value="1"/>
</dbReference>
<feature type="binding site" evidence="9">
    <location>
        <position position="84"/>
    </location>
    <ligand>
        <name>L-citrulline</name>
        <dbReference type="ChEBI" id="CHEBI:57743"/>
    </ligand>
</feature>
<dbReference type="FunFam" id="3.90.1260.10:FF:000007">
    <property type="entry name" value="Argininosuccinate synthase"/>
    <property type="match status" value="1"/>
</dbReference>
<dbReference type="InterPro" id="IPR024074">
    <property type="entry name" value="AS_cat/multimer_dom_body"/>
</dbReference>
<keyword evidence="8 9" id="KW-0067">ATP-binding</keyword>
<dbReference type="GeneID" id="41591181"/>
<dbReference type="InterPro" id="IPR001518">
    <property type="entry name" value="Arginosuc_synth"/>
</dbReference>
<feature type="binding site" evidence="9">
    <location>
        <position position="121"/>
    </location>
    <ligand>
        <name>L-aspartate</name>
        <dbReference type="ChEBI" id="CHEBI:29991"/>
    </ligand>
</feature>
<evidence type="ECO:0000256" key="2">
    <source>
        <dbReference type="ARBA" id="ARBA00011881"/>
    </source>
</evidence>
<sequence length="391" mass="44614">MKIVLAYSGGLDTTVSIRWLKEKYNADVITVSVDVGQKDDFKKLEERAYVAGSSKHYTIDAKKEFVEKYVLYDIIMNGLYEDVYPLSTALARPLIAEKVVEVAKKENTEYIAHGSTSKGNDQVRFDLAIQANMPNAKIITPARSWNMTREDEVKFAKEHGIPIKEESSKYSIDENLWGRSIEGDIIDNPFTEVPEDAFEITKKIKDGKEKIIISFEKGVPVKINGKKMDLLDIIYTLTQIAGNLGFGRVDHLENRVVGFKSREIYEVPAALCIISAHKDLEKTVYTPLELRFKKNLDQTWSDLVYEGLWYEPLKETIEKTGLQMNEWITGDVELEIYGDGIRILGRNSPYSSYSDKVASYNKGWYPTEEMAKGFIEIWGMHSLLARKVRYG</sequence>
<protein>
    <recommendedName>
        <fullName evidence="3 9">Argininosuccinate synthase</fullName>
        <ecNumber evidence="3 9">6.3.4.5</ecNumber>
    </recommendedName>
    <alternativeName>
        <fullName evidence="9">Citrulline--aspartate ligase</fullName>
    </alternativeName>
</protein>
<dbReference type="EC" id="6.3.4.5" evidence="3 9"/>
<feature type="binding site" evidence="9">
    <location>
        <position position="171"/>
    </location>
    <ligand>
        <name>L-citrulline</name>
        <dbReference type="ChEBI" id="CHEBI:57743"/>
    </ligand>
</feature>
<dbReference type="RefSeq" id="WP_148692041.1">
    <property type="nucleotide sequence ID" value="NZ_CP020477.1"/>
</dbReference>
<dbReference type="OrthoDB" id="5877at2157"/>
<feature type="binding site" evidence="9">
    <location>
        <position position="180"/>
    </location>
    <ligand>
        <name>L-citrulline</name>
        <dbReference type="ChEBI" id="CHEBI:57743"/>
    </ligand>
</feature>
<organism evidence="12 13">
    <name type="scientific">Acidianus manzaensis</name>
    <dbReference type="NCBI Taxonomy" id="282676"/>
    <lineage>
        <taxon>Archaea</taxon>
        <taxon>Thermoproteota</taxon>
        <taxon>Thermoprotei</taxon>
        <taxon>Sulfolobales</taxon>
        <taxon>Sulfolobaceae</taxon>
        <taxon>Acidianus</taxon>
    </lineage>
</organism>
<evidence type="ECO:0000313" key="12">
    <source>
        <dbReference type="EMBL" id="ARM76257.1"/>
    </source>
</evidence>
<evidence type="ECO:0000259" key="10">
    <source>
        <dbReference type="Pfam" id="PF00764"/>
    </source>
</evidence>
<dbReference type="AlphaFoldDB" id="A0A1W6K191"/>
<dbReference type="Pfam" id="PF20979">
    <property type="entry name" value="Arginosuc_syn_C"/>
    <property type="match status" value="1"/>
</dbReference>
<evidence type="ECO:0000259" key="11">
    <source>
        <dbReference type="Pfam" id="PF20979"/>
    </source>
</evidence>
<comment type="catalytic activity">
    <reaction evidence="9">
        <text>L-citrulline + L-aspartate + ATP = 2-(N(omega)-L-arginino)succinate + AMP + diphosphate + H(+)</text>
        <dbReference type="Rhea" id="RHEA:10932"/>
        <dbReference type="ChEBI" id="CHEBI:15378"/>
        <dbReference type="ChEBI" id="CHEBI:29991"/>
        <dbReference type="ChEBI" id="CHEBI:30616"/>
        <dbReference type="ChEBI" id="CHEBI:33019"/>
        <dbReference type="ChEBI" id="CHEBI:57472"/>
        <dbReference type="ChEBI" id="CHEBI:57743"/>
        <dbReference type="ChEBI" id="CHEBI:456215"/>
        <dbReference type="EC" id="6.3.4.5"/>
    </reaction>
</comment>
<dbReference type="PANTHER" id="PTHR11587">
    <property type="entry name" value="ARGININOSUCCINATE SYNTHASE"/>
    <property type="match status" value="1"/>
</dbReference>
<evidence type="ECO:0000313" key="13">
    <source>
        <dbReference type="Proteomes" id="UP000193404"/>
    </source>
</evidence>
<evidence type="ECO:0000256" key="4">
    <source>
        <dbReference type="ARBA" id="ARBA00022571"/>
    </source>
</evidence>
<keyword evidence="9" id="KW-0963">Cytoplasm</keyword>
<evidence type="ECO:0000256" key="5">
    <source>
        <dbReference type="ARBA" id="ARBA00022598"/>
    </source>
</evidence>
<feature type="binding site" evidence="9">
    <location>
        <position position="124"/>
    </location>
    <ligand>
        <name>L-citrulline</name>
        <dbReference type="ChEBI" id="CHEBI:57743"/>
    </ligand>
</feature>
<feature type="binding site" evidence="9">
    <location>
        <position position="265"/>
    </location>
    <ligand>
        <name>L-citrulline</name>
        <dbReference type="ChEBI" id="CHEBI:57743"/>
    </ligand>
</feature>
<feature type="domain" description="Arginosuccinate synthase-like N-terminal" evidence="10">
    <location>
        <begin position="2"/>
        <end position="162"/>
    </location>
</feature>
<dbReference type="FunFam" id="3.40.50.620:FF:000019">
    <property type="entry name" value="Argininosuccinate synthase"/>
    <property type="match status" value="1"/>
</dbReference>
<dbReference type="UniPathway" id="UPA00068">
    <property type="reaction ID" value="UER00113"/>
</dbReference>
<keyword evidence="6 9" id="KW-0028">Amino-acid biosynthesis</keyword>
<feature type="binding site" evidence="9">
    <location>
        <position position="253"/>
    </location>
    <ligand>
        <name>L-citrulline</name>
        <dbReference type="ChEBI" id="CHEBI:57743"/>
    </ligand>
</feature>
<dbReference type="GO" id="GO:0000050">
    <property type="term" value="P:urea cycle"/>
    <property type="evidence" value="ECO:0007669"/>
    <property type="project" value="TreeGrafter"/>
</dbReference>
<evidence type="ECO:0000256" key="8">
    <source>
        <dbReference type="ARBA" id="ARBA00022840"/>
    </source>
</evidence>
<reference evidence="12 13" key="1">
    <citation type="submission" date="2017-03" db="EMBL/GenBank/DDBJ databases">
        <title>Sulfur activation and transportation mechanism of thermophilic Archaea Acidianus manzaensis YN-25.</title>
        <authorList>
            <person name="Ma Y."/>
            <person name="Yang Y."/>
            <person name="Xia J."/>
        </authorList>
    </citation>
    <scope>NUCLEOTIDE SEQUENCE [LARGE SCALE GENOMIC DNA]</scope>
    <source>
        <strain evidence="12 13">YN-25</strain>
    </source>
</reference>
<dbReference type="GO" id="GO:0006526">
    <property type="term" value="P:L-arginine biosynthetic process"/>
    <property type="evidence" value="ECO:0007669"/>
    <property type="project" value="UniProtKB-UniRule"/>
</dbReference>